<evidence type="ECO:0000256" key="1">
    <source>
        <dbReference type="SAM" id="Phobius"/>
    </source>
</evidence>
<dbReference type="Proteomes" id="UP000249364">
    <property type="component" value="Unassembled WGS sequence"/>
</dbReference>
<dbReference type="Pfam" id="PF13400">
    <property type="entry name" value="Tad"/>
    <property type="match status" value="1"/>
</dbReference>
<keyword evidence="1" id="KW-0812">Transmembrane</keyword>
<dbReference type="AlphaFoldDB" id="A0A2W7QCD3"/>
<sequence>MPLRVTRKTKQFAVDTKGSVVIIAVFALPVLLAISALALEYGSALLTKAENQRISDIAAFAAAFEYNKKMKDSANNTASAAKAAAKSIAALNGVSSGVTVTFDNPVNATYIDVVISEEQPVFLSRLLRPNDHLTVNTTSRVSLGEASGFVPCIVVLNANEGFTVNGGSGEYNMTGCGIGSNGTIETNGQTLATSCATPSFKMDEKTCLDEVPHQDGFTDPFAALTNWPDDPNNSEERKICDFIGTFPDDMSTRSGNSYQLKPGVLCVDEFSSKFGSVFSEYNSVSSESSGGNVIIVKAGVDFNRSGNFSFSLTPSMTGDFAGVAIYAPKSSFTVGGNPDFSIDGLGCSGIIVGSMVFNGNVTFNAECDENDVNYGAGAGDPVARPRLVR</sequence>
<name>A0A2W7QCD3_9RHOB</name>
<feature type="transmembrane region" description="Helical" evidence="1">
    <location>
        <begin position="20"/>
        <end position="39"/>
    </location>
</feature>
<evidence type="ECO:0000313" key="3">
    <source>
        <dbReference type="EMBL" id="PZX36205.1"/>
    </source>
</evidence>
<organism evidence="3 4">
    <name type="scientific">Roseinatronobacter thiooxidans</name>
    <dbReference type="NCBI Taxonomy" id="121821"/>
    <lineage>
        <taxon>Bacteria</taxon>
        <taxon>Pseudomonadati</taxon>
        <taxon>Pseudomonadota</taxon>
        <taxon>Alphaproteobacteria</taxon>
        <taxon>Rhodobacterales</taxon>
        <taxon>Paracoccaceae</taxon>
        <taxon>Roseinatronobacter</taxon>
    </lineage>
</organism>
<dbReference type="OrthoDB" id="7418984at2"/>
<proteinExistence type="predicted"/>
<keyword evidence="4" id="KW-1185">Reference proteome</keyword>
<accession>A0A2W7QCD3</accession>
<reference evidence="3 4" key="1">
    <citation type="submission" date="2018-06" db="EMBL/GenBank/DDBJ databases">
        <title>Genomic Encyclopedia of Archaeal and Bacterial Type Strains, Phase II (KMG-II): from individual species to whole genera.</title>
        <authorList>
            <person name="Goeker M."/>
        </authorList>
    </citation>
    <scope>NUCLEOTIDE SEQUENCE [LARGE SCALE GENOMIC DNA]</scope>
    <source>
        <strain evidence="3 4">DSM 13087</strain>
    </source>
</reference>
<evidence type="ECO:0000259" key="2">
    <source>
        <dbReference type="Pfam" id="PF13400"/>
    </source>
</evidence>
<dbReference type="EMBL" id="QKZQ01000038">
    <property type="protein sequence ID" value="PZX36205.1"/>
    <property type="molecule type" value="Genomic_DNA"/>
</dbReference>
<comment type="caution">
    <text evidence="3">The sequence shown here is derived from an EMBL/GenBank/DDBJ whole genome shotgun (WGS) entry which is preliminary data.</text>
</comment>
<keyword evidence="1" id="KW-0472">Membrane</keyword>
<gene>
    <name evidence="3" type="ORF">LY56_03537</name>
</gene>
<keyword evidence="1" id="KW-1133">Transmembrane helix</keyword>
<dbReference type="InterPro" id="IPR028087">
    <property type="entry name" value="Tad_N"/>
</dbReference>
<protein>
    <submittedName>
        <fullName evidence="3">Putative Flp pilus-assembly TadE/G-like</fullName>
    </submittedName>
</protein>
<dbReference type="RefSeq" id="WP_111361504.1">
    <property type="nucleotide sequence ID" value="NZ_QKZQ01000038.1"/>
</dbReference>
<evidence type="ECO:0000313" key="4">
    <source>
        <dbReference type="Proteomes" id="UP000249364"/>
    </source>
</evidence>
<feature type="domain" description="Putative Flp pilus-assembly TadG-like N-terminal" evidence="2">
    <location>
        <begin position="18"/>
        <end position="63"/>
    </location>
</feature>